<dbReference type="AlphaFoldDB" id="A0A7R9M1Z7"/>
<dbReference type="Gene3D" id="3.30.40.10">
    <property type="entry name" value="Zinc/RING finger domain, C3HC4 (zinc finger)"/>
    <property type="match status" value="1"/>
</dbReference>
<evidence type="ECO:0000256" key="3">
    <source>
        <dbReference type="PROSITE-ProRule" id="PRU00175"/>
    </source>
</evidence>
<feature type="region of interest" description="Disordered" evidence="5">
    <location>
        <begin position="143"/>
        <end position="166"/>
    </location>
</feature>
<evidence type="ECO:0000256" key="1">
    <source>
        <dbReference type="ARBA" id="ARBA00022771"/>
    </source>
</evidence>
<dbReference type="OrthoDB" id="1714475at2759"/>
<dbReference type="GO" id="GO:0008270">
    <property type="term" value="F:zinc ion binding"/>
    <property type="evidence" value="ECO:0007669"/>
    <property type="project" value="UniProtKB-KW"/>
</dbReference>
<keyword evidence="1 3" id="KW-0479">Metal-binding</keyword>
<dbReference type="InterPro" id="IPR013083">
    <property type="entry name" value="Znf_RING/FYVE/PHD"/>
</dbReference>
<dbReference type="PANTHER" id="PTHR17550">
    <property type="entry name" value="E3 UBIQUITIN-PROTEIN LIGASE TTC3"/>
    <property type="match status" value="1"/>
</dbReference>
<feature type="compositionally biased region" description="Polar residues" evidence="5">
    <location>
        <begin position="347"/>
        <end position="363"/>
    </location>
</feature>
<proteinExistence type="predicted"/>
<dbReference type="Pfam" id="PF13639">
    <property type="entry name" value="zf-RING_2"/>
    <property type="match status" value="1"/>
</dbReference>
<evidence type="ECO:0000256" key="2">
    <source>
        <dbReference type="ARBA" id="ARBA00022833"/>
    </source>
</evidence>
<dbReference type="SMART" id="SM00184">
    <property type="entry name" value="RING"/>
    <property type="match status" value="1"/>
</dbReference>
<keyword evidence="1 3" id="KW-0863">Zinc-finger</keyword>
<feature type="compositionally biased region" description="Basic and acidic residues" evidence="5">
    <location>
        <begin position="143"/>
        <end position="162"/>
    </location>
</feature>
<dbReference type="EMBL" id="OC919740">
    <property type="protein sequence ID" value="CAD7651870.1"/>
    <property type="molecule type" value="Genomic_DNA"/>
</dbReference>
<evidence type="ECO:0000313" key="8">
    <source>
        <dbReference type="Proteomes" id="UP000728032"/>
    </source>
</evidence>
<dbReference type="PROSITE" id="PS50089">
    <property type="entry name" value="ZF_RING_2"/>
    <property type="match status" value="1"/>
</dbReference>
<reference evidence="7" key="1">
    <citation type="submission" date="2020-11" db="EMBL/GenBank/DDBJ databases">
        <authorList>
            <person name="Tran Van P."/>
        </authorList>
    </citation>
    <scope>NUCLEOTIDE SEQUENCE</scope>
</reference>
<accession>A0A7R9M1Z7</accession>
<dbReference type="PANTHER" id="PTHR17550:SF4">
    <property type="entry name" value="E3 UBIQUITIN-PROTEIN LIGASE TTC3"/>
    <property type="match status" value="1"/>
</dbReference>
<gene>
    <name evidence="7" type="ORF">ONB1V03_LOCUS8538</name>
</gene>
<keyword evidence="4" id="KW-0175">Coiled coil</keyword>
<dbReference type="SUPFAM" id="SSF57850">
    <property type="entry name" value="RING/U-box"/>
    <property type="match status" value="1"/>
</dbReference>
<keyword evidence="8" id="KW-1185">Reference proteome</keyword>
<sequence length="718" mass="79110">MNTKPTNGQSVSSKSGININMPSFAPTSQWQGTSVSYMPLIGNQLMQMPPPGINRQPLWGPPQPYPYYSGPQMSGPYGPMAGPPPPHHCCMNAYNNCRPVADHNCNNWGAGSAAHNGGNCWAHREDTPTPATNGASIIESITEIRNDDSDNESTKSAKKGSDLQKQVKQMKAINKGLKNSLEETTTQLNETQESLLKINEKLAIDYIEKYQKNLKKYGGYIRGECNRFVQNPTIAEKLIRLTRKCNRFVQNPTIAEKLKPIVEQMKSASKKAIDEKERLKKLFADKRESIKDEVNADFDDVDFDPNSLPEFPDLLEFYKCILDEIPIIFFNDLSQIKRFATNCVQPTDNKVSDNSKPIKTSRFSPPLPSLSIKDTPLPSLSIKDTPFPSLSTKDNLMPSVSKPLFSIAPTIKELPKPDFPMFDSSMNTLPLKPAEPVVSSALELTFPRSHSPVPAMSLLSNTSTDALLKSSVPLANGIQSTIGSELSAIGEPVLKKHVSSVKAVEPEGDFRLPRHPPIFGTKAMPSNTNTTAAVDMLSPPKSSTPPITASTAPKAPLNQAQSKLLAKLKEKYGQLSDEILVDSMAQTKAALINSGSHPKGFTGMKISEIVSRISDYIDRNVSKTRIHGPIPTLKLMTDNLTDALNSSQKGWTKVSHKKGTNDDLICSICMEAMFITDRYETECHHYFHKECISSWTRTDGSCPICRSHVLPPGEYPVL</sequence>
<feature type="domain" description="RING-type" evidence="6">
    <location>
        <begin position="666"/>
        <end position="706"/>
    </location>
</feature>
<evidence type="ECO:0000259" key="6">
    <source>
        <dbReference type="PROSITE" id="PS50089"/>
    </source>
</evidence>
<evidence type="ECO:0000256" key="5">
    <source>
        <dbReference type="SAM" id="MobiDB-lite"/>
    </source>
</evidence>
<evidence type="ECO:0000256" key="4">
    <source>
        <dbReference type="SAM" id="Coils"/>
    </source>
</evidence>
<feature type="coiled-coil region" evidence="4">
    <location>
        <begin position="167"/>
        <end position="201"/>
    </location>
</feature>
<feature type="region of interest" description="Disordered" evidence="5">
    <location>
        <begin position="347"/>
        <end position="369"/>
    </location>
</feature>
<keyword evidence="2" id="KW-0862">Zinc</keyword>
<organism evidence="7">
    <name type="scientific">Oppiella nova</name>
    <dbReference type="NCBI Taxonomy" id="334625"/>
    <lineage>
        <taxon>Eukaryota</taxon>
        <taxon>Metazoa</taxon>
        <taxon>Ecdysozoa</taxon>
        <taxon>Arthropoda</taxon>
        <taxon>Chelicerata</taxon>
        <taxon>Arachnida</taxon>
        <taxon>Acari</taxon>
        <taxon>Acariformes</taxon>
        <taxon>Sarcoptiformes</taxon>
        <taxon>Oribatida</taxon>
        <taxon>Brachypylina</taxon>
        <taxon>Oppioidea</taxon>
        <taxon>Oppiidae</taxon>
        <taxon>Oppiella</taxon>
    </lineage>
</organism>
<dbReference type="Proteomes" id="UP000728032">
    <property type="component" value="Unassembled WGS sequence"/>
</dbReference>
<name>A0A7R9M1Z7_9ACAR</name>
<dbReference type="InterPro" id="IPR001841">
    <property type="entry name" value="Znf_RING"/>
</dbReference>
<dbReference type="EMBL" id="CAJPVJ010004915">
    <property type="protein sequence ID" value="CAG2169054.1"/>
    <property type="molecule type" value="Genomic_DNA"/>
</dbReference>
<evidence type="ECO:0000313" key="7">
    <source>
        <dbReference type="EMBL" id="CAD7651870.1"/>
    </source>
</evidence>
<protein>
    <recommendedName>
        <fullName evidence="6">RING-type domain-containing protein</fullName>
    </recommendedName>
</protein>